<dbReference type="GO" id="GO:0008270">
    <property type="term" value="F:zinc ion binding"/>
    <property type="evidence" value="ECO:0007669"/>
    <property type="project" value="InterPro"/>
</dbReference>
<dbReference type="InterPro" id="IPR001138">
    <property type="entry name" value="Zn2Cys6_DnaBD"/>
</dbReference>
<evidence type="ECO:0000259" key="7">
    <source>
        <dbReference type="PROSITE" id="PS50048"/>
    </source>
</evidence>
<name>A0AAJ0LUX4_9PEZI</name>
<feature type="region of interest" description="Disordered" evidence="6">
    <location>
        <begin position="63"/>
        <end position="89"/>
    </location>
</feature>
<keyword evidence="3" id="KW-0238">DNA-binding</keyword>
<dbReference type="PROSITE" id="PS50048">
    <property type="entry name" value="ZN2_CY6_FUNGAL_2"/>
    <property type="match status" value="1"/>
</dbReference>
<dbReference type="InterPro" id="IPR036864">
    <property type="entry name" value="Zn2-C6_fun-type_DNA-bd_sf"/>
</dbReference>
<reference evidence="8" key="1">
    <citation type="submission" date="2023-04" db="EMBL/GenBank/DDBJ databases">
        <title>Black Yeasts Isolated from many extreme environments.</title>
        <authorList>
            <person name="Coleine C."/>
            <person name="Stajich J.E."/>
            <person name="Selbmann L."/>
        </authorList>
    </citation>
    <scope>NUCLEOTIDE SEQUENCE</scope>
    <source>
        <strain evidence="8">CCFEE 5312</strain>
    </source>
</reference>
<dbReference type="PANTHER" id="PTHR47540">
    <property type="entry name" value="THIAMINE REPRESSIBLE GENES REGULATORY PROTEIN THI5"/>
    <property type="match status" value="1"/>
</dbReference>
<sequence>MEVDNQEMHAVQTQLQTMDEPAMKRRAACDECRTKKLKCTGEQPKCSRCVREGITCMYSVQKRMGRPKKRQRTEDEEDNTLILNDDPMINNSNQTWQADFPTDAADYNILTPGGSVQPWLLDFDPSLDLPPDLTPDNSSTNSPPLLNLPPELQHTHTHTHNHPLVLDPTLTSAHTANHDGTNLGLACTVLPPCACLSTMYLTLSNLQSMDPAFTFPFSLHPLRAAMQTANDVLNCEHCPQRFISAIQNTQLIGTLIMSVAERYGKILTAISEEAERAGRERVEKKFRLADLNTSTGHLHTNGIGCAAAFNLNLEAGEWRSLAKKVVRAEVYGTGEASGVSGASYGAGGGQGSAGGRMGEGHECCPYFMGIVTQMENRQKYWHSKPMPDDFPRDFITGEKMGGANIPKEDHICLKFVAFARRLCQGFDWS</sequence>
<organism evidence="8 9">
    <name type="scientific">Extremus antarcticus</name>
    <dbReference type="NCBI Taxonomy" id="702011"/>
    <lineage>
        <taxon>Eukaryota</taxon>
        <taxon>Fungi</taxon>
        <taxon>Dikarya</taxon>
        <taxon>Ascomycota</taxon>
        <taxon>Pezizomycotina</taxon>
        <taxon>Dothideomycetes</taxon>
        <taxon>Dothideomycetidae</taxon>
        <taxon>Mycosphaerellales</taxon>
        <taxon>Extremaceae</taxon>
        <taxon>Extremus</taxon>
    </lineage>
</organism>
<accession>A0AAJ0LUX4</accession>
<protein>
    <recommendedName>
        <fullName evidence="7">Zn(2)-C6 fungal-type domain-containing protein</fullName>
    </recommendedName>
</protein>
<dbReference type="PANTHER" id="PTHR47540:SF4">
    <property type="entry name" value="TRANSCRIPTION FACTOR RGLT"/>
    <property type="match status" value="1"/>
</dbReference>
<dbReference type="AlphaFoldDB" id="A0AAJ0LUX4"/>
<comment type="caution">
    <text evidence="8">The sequence shown here is derived from an EMBL/GenBank/DDBJ whole genome shotgun (WGS) entry which is preliminary data.</text>
</comment>
<dbReference type="GO" id="GO:0043565">
    <property type="term" value="F:sequence-specific DNA binding"/>
    <property type="evidence" value="ECO:0007669"/>
    <property type="project" value="TreeGrafter"/>
</dbReference>
<keyword evidence="2" id="KW-0805">Transcription regulation</keyword>
<dbReference type="InterPro" id="IPR051711">
    <property type="entry name" value="Stress_Response_Reg"/>
</dbReference>
<comment type="subcellular location">
    <subcellularLocation>
        <location evidence="1">Nucleus</location>
    </subcellularLocation>
</comment>
<dbReference type="SMART" id="SM00066">
    <property type="entry name" value="GAL4"/>
    <property type="match status" value="1"/>
</dbReference>
<dbReference type="GO" id="GO:0045944">
    <property type="term" value="P:positive regulation of transcription by RNA polymerase II"/>
    <property type="evidence" value="ECO:0007669"/>
    <property type="project" value="TreeGrafter"/>
</dbReference>
<evidence type="ECO:0000256" key="3">
    <source>
        <dbReference type="ARBA" id="ARBA00023125"/>
    </source>
</evidence>
<dbReference type="PROSITE" id="PS00463">
    <property type="entry name" value="ZN2_CY6_FUNGAL_1"/>
    <property type="match status" value="1"/>
</dbReference>
<evidence type="ECO:0000256" key="6">
    <source>
        <dbReference type="SAM" id="MobiDB-lite"/>
    </source>
</evidence>
<dbReference type="GO" id="GO:0005634">
    <property type="term" value="C:nucleus"/>
    <property type="evidence" value="ECO:0007669"/>
    <property type="project" value="UniProtKB-SubCell"/>
</dbReference>
<proteinExistence type="predicted"/>
<dbReference type="Proteomes" id="UP001271007">
    <property type="component" value="Unassembled WGS sequence"/>
</dbReference>
<evidence type="ECO:0000313" key="8">
    <source>
        <dbReference type="EMBL" id="KAK3056271.1"/>
    </source>
</evidence>
<feature type="domain" description="Zn(2)-C6 fungal-type" evidence="7">
    <location>
        <begin position="28"/>
        <end position="58"/>
    </location>
</feature>
<evidence type="ECO:0000313" key="9">
    <source>
        <dbReference type="Proteomes" id="UP001271007"/>
    </source>
</evidence>
<keyword evidence="4" id="KW-0804">Transcription</keyword>
<dbReference type="GO" id="GO:0000981">
    <property type="term" value="F:DNA-binding transcription factor activity, RNA polymerase II-specific"/>
    <property type="evidence" value="ECO:0007669"/>
    <property type="project" value="InterPro"/>
</dbReference>
<evidence type="ECO:0000256" key="2">
    <source>
        <dbReference type="ARBA" id="ARBA00023015"/>
    </source>
</evidence>
<gene>
    <name evidence="8" type="ORF">LTR09_002778</name>
</gene>
<dbReference type="CDD" id="cd00067">
    <property type="entry name" value="GAL4"/>
    <property type="match status" value="1"/>
</dbReference>
<keyword evidence="9" id="KW-1185">Reference proteome</keyword>
<keyword evidence="5" id="KW-0539">Nucleus</keyword>
<dbReference type="SUPFAM" id="SSF57701">
    <property type="entry name" value="Zn2/Cys6 DNA-binding domain"/>
    <property type="match status" value="1"/>
</dbReference>
<dbReference type="EMBL" id="JAWDJX010000006">
    <property type="protein sequence ID" value="KAK3056271.1"/>
    <property type="molecule type" value="Genomic_DNA"/>
</dbReference>
<dbReference type="PRINTS" id="PR00755">
    <property type="entry name" value="AFLATOXINBRP"/>
</dbReference>
<dbReference type="Gene3D" id="4.10.240.10">
    <property type="entry name" value="Zn(2)-C6 fungal-type DNA-binding domain"/>
    <property type="match status" value="1"/>
</dbReference>
<evidence type="ECO:0000256" key="1">
    <source>
        <dbReference type="ARBA" id="ARBA00004123"/>
    </source>
</evidence>
<dbReference type="Pfam" id="PF00172">
    <property type="entry name" value="Zn_clus"/>
    <property type="match status" value="1"/>
</dbReference>
<evidence type="ECO:0000256" key="4">
    <source>
        <dbReference type="ARBA" id="ARBA00023163"/>
    </source>
</evidence>
<evidence type="ECO:0000256" key="5">
    <source>
        <dbReference type="ARBA" id="ARBA00023242"/>
    </source>
</evidence>